<evidence type="ECO:0000313" key="5">
    <source>
        <dbReference type="EMBL" id="MBE9610998.1"/>
    </source>
</evidence>
<dbReference type="InterPro" id="IPR051538">
    <property type="entry name" value="Acyl-CoA_Synth/Transferase"/>
</dbReference>
<dbReference type="SUPFAM" id="SSF52210">
    <property type="entry name" value="Succinyl-CoA synthetase domains"/>
    <property type="match status" value="2"/>
</dbReference>
<dbReference type="SUPFAM" id="SSF51735">
    <property type="entry name" value="NAD(P)-binding Rossmann-fold domains"/>
    <property type="match status" value="1"/>
</dbReference>
<dbReference type="EMBL" id="JADFUA010000017">
    <property type="protein sequence ID" value="MBE9610998.1"/>
    <property type="molecule type" value="Genomic_DNA"/>
</dbReference>
<dbReference type="CDD" id="cd04301">
    <property type="entry name" value="NAT_SF"/>
    <property type="match status" value="1"/>
</dbReference>
<dbReference type="InterPro" id="IPR016102">
    <property type="entry name" value="Succinyl-CoA_synth-like"/>
</dbReference>
<dbReference type="Pfam" id="PF13549">
    <property type="entry name" value="ATP-grasp_5"/>
    <property type="match status" value="1"/>
</dbReference>
<dbReference type="Pfam" id="PF13607">
    <property type="entry name" value="Succ_CoA_lig"/>
    <property type="match status" value="1"/>
</dbReference>
<dbReference type="Gene3D" id="3.30.470.20">
    <property type="entry name" value="ATP-grasp fold, B domain"/>
    <property type="match status" value="1"/>
</dbReference>
<dbReference type="InterPro" id="IPR003781">
    <property type="entry name" value="CoA-bd"/>
</dbReference>
<protein>
    <submittedName>
        <fullName evidence="5">Bifunctional acetate--CoA ligase family protein/GNAT family N-acetyltransferase</fullName>
    </submittedName>
</protein>
<dbReference type="Pfam" id="PF13302">
    <property type="entry name" value="Acetyltransf_3"/>
    <property type="match status" value="1"/>
</dbReference>
<dbReference type="Gene3D" id="3.40.630.30">
    <property type="match status" value="1"/>
</dbReference>
<dbReference type="PROSITE" id="PS51186">
    <property type="entry name" value="GNAT"/>
    <property type="match status" value="1"/>
</dbReference>
<reference evidence="5 6" key="1">
    <citation type="submission" date="2020-10" db="EMBL/GenBank/DDBJ databases">
        <title>The genome sequence of Chitinilyticum litopenaei 4Y14.</title>
        <authorList>
            <person name="Liu Y."/>
        </authorList>
    </citation>
    <scope>NUCLEOTIDE SEQUENCE [LARGE SCALE GENOMIC DNA]</scope>
    <source>
        <strain evidence="5 6">4Y14</strain>
    </source>
</reference>
<organism evidence="5 6">
    <name type="scientific">Chitinilyticum piscinae</name>
    <dbReference type="NCBI Taxonomy" id="2866724"/>
    <lineage>
        <taxon>Bacteria</taxon>
        <taxon>Pseudomonadati</taxon>
        <taxon>Pseudomonadota</taxon>
        <taxon>Betaproteobacteria</taxon>
        <taxon>Neisseriales</taxon>
        <taxon>Chitinibacteraceae</taxon>
        <taxon>Chitinilyticum</taxon>
    </lineage>
</organism>
<dbReference type="GO" id="GO:0016747">
    <property type="term" value="F:acyltransferase activity, transferring groups other than amino-acyl groups"/>
    <property type="evidence" value="ECO:0007669"/>
    <property type="project" value="InterPro"/>
</dbReference>
<dbReference type="InterPro" id="IPR013815">
    <property type="entry name" value="ATP_grasp_subdomain_1"/>
</dbReference>
<dbReference type="InterPro" id="IPR043938">
    <property type="entry name" value="Ligase_CoA_dom"/>
</dbReference>
<dbReference type="GO" id="GO:0005524">
    <property type="term" value="F:ATP binding"/>
    <property type="evidence" value="ECO:0007669"/>
    <property type="project" value="UniProtKB-KW"/>
</dbReference>
<comment type="caution">
    <text evidence="5">The sequence shown here is derived from an EMBL/GenBank/DDBJ whole genome shotgun (WGS) entry which is preliminary data.</text>
</comment>
<dbReference type="InterPro" id="IPR032875">
    <property type="entry name" value="Succ_CoA_lig_flav_dom"/>
</dbReference>
<dbReference type="PANTHER" id="PTHR43334:SF1">
    <property type="entry name" value="3-HYDROXYPROPIONATE--COA LIGASE [ADP-FORMING]"/>
    <property type="match status" value="1"/>
</dbReference>
<keyword evidence="2" id="KW-0547">Nucleotide-binding</keyword>
<dbReference type="GO" id="GO:0043758">
    <property type="term" value="F:acetate-CoA ligase (ADP-forming) activity"/>
    <property type="evidence" value="ECO:0007669"/>
    <property type="project" value="InterPro"/>
</dbReference>
<keyword evidence="3" id="KW-0067">ATP-binding</keyword>
<evidence type="ECO:0000256" key="1">
    <source>
        <dbReference type="ARBA" id="ARBA00022598"/>
    </source>
</evidence>
<dbReference type="RefSeq" id="WP_194117514.1">
    <property type="nucleotide sequence ID" value="NZ_JADFUA010000017.1"/>
</dbReference>
<dbReference type="Gene3D" id="3.40.50.720">
    <property type="entry name" value="NAD(P)-binding Rossmann-like Domain"/>
    <property type="match status" value="1"/>
</dbReference>
<dbReference type="Pfam" id="PF13380">
    <property type="entry name" value="CoA_binding_2"/>
    <property type="match status" value="1"/>
</dbReference>
<dbReference type="AlphaFoldDB" id="A0A8J7FKL1"/>
<dbReference type="Proteomes" id="UP000604481">
    <property type="component" value="Unassembled WGS sequence"/>
</dbReference>
<sequence>MKPHYLSPLLDPRSIAVIGASDTEGSVGEIVFANLRESGFVGRLYPVNCFHNTVQGIPSFAAIGAVPVPLDLAIITTPTDSLAHEVEACGRAGVKAVCIMSQDFVGTDAASRSLLDRLVALARQFGMRLLGPSVFGMARPASRLASANFQGKIQAGSLALVSQSSSVTSAIMDWAESHDIGFSSVVSLGTAADVDVGEVLDYLVADPKTKSILLYIEDLKDARIFMSAVRAAARSKPVMALKVGRYDEGARLGRTHSERLIGRDDVFDVALKRAGVLRLRSINQLFIAAQVLNGSYKTRGRRLAIITNGIGAGMMAVDRARDLHVELPKLSKETQAALHALLPPQSEVDNPVDVLGDASSERFRATTELVLRDPNIDGVLVVFTPQTGTDDLATAEAMIELRKTSEKPLLLAWIGGKKVEASRKLLAASHAAYFHTPEHAVEVFYSLASWQHNQQLLLQTASPLGEWEAPDIDTARMIIDSAVAGGRTVLDELESKAVLRAFHIPVTLTMRAATADDAVNAAMGMGLPVALKIDAVGITHKTDIDGVSLGLNSLVAVATEANRMLTRARNLLGEGMVRGLTVQPMHGKKSGRELMVGVTTDRAFGPVITFGSGGIAVEVFNDVKVALPPLNEYLANNLIRRTRVKNMLGAFRNQMPVDLDAVNHVLLRVSEMVCELPQIEQLDINPLVADEHGVIAVDARIIIGKANEGASRYGHMAIHPYPAQFIQITTLKNGLPLTLRPIRPEDAELLADFVAALSDESRYNRFMNTLKTLPQAMLARFTQIDYARELALVASVQGAKGEEIIGVARFTANPDKSSCEFAVVTSDQWQGKGLGSRLMEALFAAARDMRLNVIEGEVLSSNKTMLAFMKHLGFSIQPHPEDDGLKWVVKQLG</sequence>
<gene>
    <name evidence="5" type="ORF">INR99_16885</name>
</gene>
<accession>A0A8J7FKL1</accession>
<evidence type="ECO:0000313" key="6">
    <source>
        <dbReference type="Proteomes" id="UP000604481"/>
    </source>
</evidence>
<evidence type="ECO:0000256" key="3">
    <source>
        <dbReference type="ARBA" id="ARBA00022840"/>
    </source>
</evidence>
<dbReference type="SMART" id="SM00881">
    <property type="entry name" value="CoA_binding"/>
    <property type="match status" value="1"/>
</dbReference>
<dbReference type="PANTHER" id="PTHR43334">
    <property type="entry name" value="ACETATE--COA LIGASE [ADP-FORMING]"/>
    <property type="match status" value="1"/>
</dbReference>
<dbReference type="SUPFAM" id="SSF55729">
    <property type="entry name" value="Acyl-CoA N-acyltransferases (Nat)"/>
    <property type="match status" value="1"/>
</dbReference>
<evidence type="ECO:0000259" key="4">
    <source>
        <dbReference type="PROSITE" id="PS51186"/>
    </source>
</evidence>
<name>A0A8J7FKL1_9NEIS</name>
<dbReference type="InterPro" id="IPR036291">
    <property type="entry name" value="NAD(P)-bd_dom_sf"/>
</dbReference>
<feature type="domain" description="N-acetyltransferase" evidence="4">
    <location>
        <begin position="737"/>
        <end position="893"/>
    </location>
</feature>
<dbReference type="InterPro" id="IPR016181">
    <property type="entry name" value="Acyl_CoA_acyltransferase"/>
</dbReference>
<dbReference type="Gene3D" id="3.30.1490.20">
    <property type="entry name" value="ATP-grasp fold, A domain"/>
    <property type="match status" value="1"/>
</dbReference>
<dbReference type="Gene3D" id="3.40.50.261">
    <property type="entry name" value="Succinyl-CoA synthetase domains"/>
    <property type="match status" value="2"/>
</dbReference>
<dbReference type="InterPro" id="IPR000182">
    <property type="entry name" value="GNAT_dom"/>
</dbReference>
<evidence type="ECO:0000256" key="2">
    <source>
        <dbReference type="ARBA" id="ARBA00022741"/>
    </source>
</evidence>
<keyword evidence="1 5" id="KW-0436">Ligase</keyword>
<dbReference type="Pfam" id="PF19045">
    <property type="entry name" value="Ligase_CoA_2"/>
    <property type="match status" value="1"/>
</dbReference>
<keyword evidence="6" id="KW-1185">Reference proteome</keyword>
<dbReference type="SUPFAM" id="SSF56059">
    <property type="entry name" value="Glutathione synthetase ATP-binding domain-like"/>
    <property type="match status" value="1"/>
</dbReference>
<proteinExistence type="predicted"/>